<name>A0ABV2LSU4_9FLAO</name>
<gene>
    <name evidence="2" type="ORF">ABID46_000194</name>
</gene>
<dbReference type="InterPro" id="IPR014782">
    <property type="entry name" value="Peptidase_M1_dom"/>
</dbReference>
<dbReference type="InterPro" id="IPR034015">
    <property type="entry name" value="M1_LTA4H"/>
</dbReference>
<proteinExistence type="predicted"/>
<reference evidence="2 3" key="1">
    <citation type="submission" date="2024-06" db="EMBL/GenBank/DDBJ databases">
        <title>Genomic Encyclopedia of Type Strains, Phase IV (KMG-IV): sequencing the most valuable type-strain genomes for metagenomic binning, comparative biology and taxonomic classification.</title>
        <authorList>
            <person name="Goeker M."/>
        </authorList>
    </citation>
    <scope>NUCLEOTIDE SEQUENCE [LARGE SCALE GENOMIC DNA]</scope>
    <source>
        <strain evidence="2 3">DSM 29388</strain>
    </source>
</reference>
<dbReference type="InterPro" id="IPR027268">
    <property type="entry name" value="Peptidase_M4/M1_CTD_sf"/>
</dbReference>
<protein>
    <recommendedName>
        <fullName evidence="1">Peptidase M1 membrane alanine aminopeptidase domain-containing protein</fullName>
    </recommendedName>
</protein>
<feature type="domain" description="Peptidase M1 membrane alanine aminopeptidase" evidence="1">
    <location>
        <begin position="322"/>
        <end position="499"/>
    </location>
</feature>
<dbReference type="SUPFAM" id="SSF55486">
    <property type="entry name" value="Metalloproteases ('zincins'), catalytic domain"/>
    <property type="match status" value="1"/>
</dbReference>
<accession>A0ABV2LSU4</accession>
<organism evidence="2 3">
    <name type="scientific">Moheibacter stercoris</name>
    <dbReference type="NCBI Taxonomy" id="1628251"/>
    <lineage>
        <taxon>Bacteria</taxon>
        <taxon>Pseudomonadati</taxon>
        <taxon>Bacteroidota</taxon>
        <taxon>Flavobacteriia</taxon>
        <taxon>Flavobacteriales</taxon>
        <taxon>Weeksellaceae</taxon>
        <taxon>Moheibacter</taxon>
    </lineage>
</organism>
<dbReference type="PANTHER" id="PTHR45726:SF3">
    <property type="entry name" value="LEUKOTRIENE A-4 HYDROLASE"/>
    <property type="match status" value="1"/>
</dbReference>
<dbReference type="EMBL" id="JBEPMO010000001">
    <property type="protein sequence ID" value="MET3730642.1"/>
    <property type="molecule type" value="Genomic_DNA"/>
</dbReference>
<dbReference type="RefSeq" id="WP_354505847.1">
    <property type="nucleotide sequence ID" value="NZ_JBEPMO010000001.1"/>
</dbReference>
<dbReference type="CDD" id="cd09604">
    <property type="entry name" value="M1_APN_like"/>
    <property type="match status" value="1"/>
</dbReference>
<sequence length="617" mass="71577">MNKISFLLIFTLFCANLFGQRAGYWQQAVDYKMDINVDEIKFQYDGKMTLKYTNNAPETLKKVYFHLYYNAFQPGSAMDHRLVNIADPDGRMVIKSGTKENPIIQSKIAQLKQEDQGFHQIKSIKQNGKTLKYKVSGTILEVELAEAMAPNTTTILDMEWLAQIPQIIRRGGKNTTEGVDFSMTQWYPKMAHYDEFGWHLDEYIGREFIAPFGDFDVKIHIQKDYVIGSSGKLQNPTEVKGYLSGAKIKETKGKATWHFFAKQIHDFAWAADKDFIVSKQQVPNGPELYFVRQNDDSIAKNWADAEIPTVKFFQYMDTHFGEYPWDTYTVVQGGDGGMEYGTVTLITGKRNFESLVGVIFHEVAHAWYQHLFGFNETVDEWMDEGFGSYAEHIAYLEIFNKPIESNPNWGAYEGYFDLAKSGVEEPMSLLADYYNYNYAYGVQAYVKGQVYLIQLEYIIGKDNLKKVFHEFYKQWKFKHPTPNDFKRVAEEVSGINLKWYQNLFVNTTRVINYGVKAVNNKEIHLENMSNFNMPIDLYVEYADGSKELFYIPALEMRGEKPVENFDLYKGVKRTVVEPWKWTTPDYKVSVNKEVKRVIIDPTKRLADIDYSNNTYVK</sequence>
<evidence type="ECO:0000313" key="2">
    <source>
        <dbReference type="EMBL" id="MET3730642.1"/>
    </source>
</evidence>
<dbReference type="Proteomes" id="UP001549146">
    <property type="component" value="Unassembled WGS sequence"/>
</dbReference>
<dbReference type="Pfam" id="PF01433">
    <property type="entry name" value="Peptidase_M1"/>
    <property type="match status" value="1"/>
</dbReference>
<evidence type="ECO:0000259" key="1">
    <source>
        <dbReference type="Pfam" id="PF01433"/>
    </source>
</evidence>
<dbReference type="Gene3D" id="1.10.390.10">
    <property type="entry name" value="Neutral Protease Domain 2"/>
    <property type="match status" value="1"/>
</dbReference>
<keyword evidence="3" id="KW-1185">Reference proteome</keyword>
<evidence type="ECO:0000313" key="3">
    <source>
        <dbReference type="Proteomes" id="UP001549146"/>
    </source>
</evidence>
<comment type="caution">
    <text evidence="2">The sequence shown here is derived from an EMBL/GenBank/DDBJ whole genome shotgun (WGS) entry which is preliminary data.</text>
</comment>
<dbReference type="PANTHER" id="PTHR45726">
    <property type="entry name" value="LEUKOTRIENE A-4 HYDROLASE"/>
    <property type="match status" value="1"/>
</dbReference>